<comment type="caution">
    <text evidence="1">The sequence shown here is derived from an EMBL/GenBank/DDBJ whole genome shotgun (WGS) entry which is preliminary data.</text>
</comment>
<dbReference type="AlphaFoldDB" id="A0A2U3B6R4"/>
<sequence length="216" mass="25018">MASGKKIMPIDKNRVETKFYRWWLEICKLVGPDQRQSLRCAISIIEAYRSDMLYLHLRNAYSHAAQKEAFNRQQWEAKYINALDLYMERDKKRVHRIAVECPNMLISIAGVINGIRHSTNIRGAIKTILLLDCIDRTNINLISQVEMSHICFLQKSHSVYLPLKEPEIYSVVSVVENVLRLNPSLHKIVEDKYLKKSHLIAQTLGISINTKEKSLT</sequence>
<name>A0A2U3B6R4_9VIBR</name>
<proteinExistence type="predicted"/>
<keyword evidence="2" id="KW-1185">Reference proteome</keyword>
<reference evidence="1 2" key="1">
    <citation type="submission" date="2018-05" db="EMBL/GenBank/DDBJ databases">
        <title>Vibrio limimaris sp. nov., isolated from marine sediment.</title>
        <authorList>
            <person name="Li C.-M."/>
        </authorList>
    </citation>
    <scope>NUCLEOTIDE SEQUENCE [LARGE SCALE GENOMIC DNA]</scope>
    <source>
        <strain evidence="1 2">E4404</strain>
    </source>
</reference>
<organism evidence="1 2">
    <name type="scientific">Vibrio albus</name>
    <dbReference type="NCBI Taxonomy" id="2200953"/>
    <lineage>
        <taxon>Bacteria</taxon>
        <taxon>Pseudomonadati</taxon>
        <taxon>Pseudomonadota</taxon>
        <taxon>Gammaproteobacteria</taxon>
        <taxon>Vibrionales</taxon>
        <taxon>Vibrionaceae</taxon>
        <taxon>Vibrio</taxon>
    </lineage>
</organism>
<evidence type="ECO:0000313" key="2">
    <source>
        <dbReference type="Proteomes" id="UP000245362"/>
    </source>
</evidence>
<protein>
    <submittedName>
        <fullName evidence="1">Uncharacterized protein</fullName>
    </submittedName>
</protein>
<gene>
    <name evidence="1" type="ORF">DI392_15520</name>
</gene>
<evidence type="ECO:0000313" key="1">
    <source>
        <dbReference type="EMBL" id="PWI32462.1"/>
    </source>
</evidence>
<dbReference type="Proteomes" id="UP000245362">
    <property type="component" value="Unassembled WGS sequence"/>
</dbReference>
<accession>A0A2U3B6R4</accession>
<dbReference type="RefSeq" id="WP_109320602.1">
    <property type="nucleotide sequence ID" value="NZ_QFWT01000009.1"/>
</dbReference>
<dbReference type="EMBL" id="QFWT01000009">
    <property type="protein sequence ID" value="PWI32462.1"/>
    <property type="molecule type" value="Genomic_DNA"/>
</dbReference>